<reference evidence="1 2" key="1">
    <citation type="submission" date="2024-03" db="EMBL/GenBank/DDBJ databases">
        <title>The Acrasis kona genome and developmental transcriptomes reveal deep origins of eukaryotic multicellular pathways.</title>
        <authorList>
            <person name="Sheikh S."/>
            <person name="Fu C.-J."/>
            <person name="Brown M.W."/>
            <person name="Baldauf S.L."/>
        </authorList>
    </citation>
    <scope>NUCLEOTIDE SEQUENCE [LARGE SCALE GENOMIC DNA]</scope>
    <source>
        <strain evidence="1 2">ATCC MYA-3509</strain>
    </source>
</reference>
<evidence type="ECO:0000313" key="2">
    <source>
        <dbReference type="Proteomes" id="UP001431209"/>
    </source>
</evidence>
<gene>
    <name evidence="1" type="ORF">AKO1_008764</name>
</gene>
<name>A0AAW2ZG62_9EUKA</name>
<dbReference type="InterPro" id="IPR032053">
    <property type="entry name" value="Ribosomal_mS34"/>
</dbReference>
<dbReference type="Proteomes" id="UP001431209">
    <property type="component" value="Unassembled WGS sequence"/>
</dbReference>
<dbReference type="PANTHER" id="PTHR35316:SF1">
    <property type="entry name" value="28S RIBOSOMAL S34 PROTEIN"/>
    <property type="match status" value="1"/>
</dbReference>
<dbReference type="PANTHER" id="PTHR35316">
    <property type="entry name" value="28S RIBOSOMAL S34 PROTEIN"/>
    <property type="match status" value="1"/>
</dbReference>
<accession>A0AAW2ZG62</accession>
<keyword evidence="2" id="KW-1185">Reference proteome</keyword>
<dbReference type="EMBL" id="JAOPGA020001434">
    <property type="protein sequence ID" value="KAL0488353.1"/>
    <property type="molecule type" value="Genomic_DNA"/>
</dbReference>
<dbReference type="GO" id="GO:0005840">
    <property type="term" value="C:ribosome"/>
    <property type="evidence" value="ECO:0007669"/>
    <property type="project" value="UniProtKB-KW"/>
</dbReference>
<sequence length="166" mass="19441">MSFQPRLGQLTQTPLTIIDKAVRIVKRKEAKKKNLYDILQVLPRFGEGYMFRRTKWTAPDTYIILHKVNLARDGRHGKIFAIKYYCGQPVRDGRPFVLKSALKSGWRYIREETAKEREEFKQVEDFRKSILEKIRAGATQRQGDVGQTTQLEENEEVVEKLKTLKV</sequence>
<dbReference type="AlphaFoldDB" id="A0AAW2ZG62"/>
<dbReference type="Pfam" id="PF16053">
    <property type="entry name" value="MRP-S34"/>
    <property type="match status" value="1"/>
</dbReference>
<keyword evidence="1" id="KW-0687">Ribonucleoprotein</keyword>
<evidence type="ECO:0000313" key="1">
    <source>
        <dbReference type="EMBL" id="KAL0488353.1"/>
    </source>
</evidence>
<dbReference type="GO" id="GO:0003735">
    <property type="term" value="F:structural constituent of ribosome"/>
    <property type="evidence" value="ECO:0007669"/>
    <property type="project" value="InterPro"/>
</dbReference>
<organism evidence="1 2">
    <name type="scientific">Acrasis kona</name>
    <dbReference type="NCBI Taxonomy" id="1008807"/>
    <lineage>
        <taxon>Eukaryota</taxon>
        <taxon>Discoba</taxon>
        <taxon>Heterolobosea</taxon>
        <taxon>Tetramitia</taxon>
        <taxon>Eutetramitia</taxon>
        <taxon>Acrasidae</taxon>
        <taxon>Acrasis</taxon>
    </lineage>
</organism>
<proteinExistence type="predicted"/>
<keyword evidence="1" id="KW-0689">Ribosomal protein</keyword>
<protein>
    <submittedName>
        <fullName evidence="1">Ribosomal protein mS34</fullName>
    </submittedName>
</protein>
<dbReference type="GO" id="GO:0005739">
    <property type="term" value="C:mitochondrion"/>
    <property type="evidence" value="ECO:0007669"/>
    <property type="project" value="InterPro"/>
</dbReference>
<comment type="caution">
    <text evidence="1">The sequence shown here is derived from an EMBL/GenBank/DDBJ whole genome shotgun (WGS) entry which is preliminary data.</text>
</comment>